<evidence type="ECO:0000259" key="2">
    <source>
        <dbReference type="SMART" id="SM00382"/>
    </source>
</evidence>
<evidence type="ECO:0000313" key="3">
    <source>
        <dbReference type="EMBL" id="VAW15826.1"/>
    </source>
</evidence>
<dbReference type="PANTHER" id="PTHR23408">
    <property type="entry name" value="METHYLMALONYL-COA MUTASE"/>
    <property type="match status" value="1"/>
</dbReference>
<name>A0A3B0U8R8_9ZZZZ</name>
<dbReference type="Pfam" id="PF03308">
    <property type="entry name" value="MeaB"/>
    <property type="match status" value="1"/>
</dbReference>
<sequence>MTDPASGSNTIDTLAAALVSGNRTALARAITAIESARNDHRAEADRLLKTLLPKTGGAIRLGITGAPGVGKSTLIDQLGLNLIAAGHKVAVLAVDPTSTRTQGSILGDKTRMERLARDKAAFIRPSPSGATLGGVAQRTREAMLICEAAGFDVVIVETVGTGQSETTVASMVDFFVVLALPGAGDDLQGIKKGILEIADIIVINKADGDLVAAATRSAADTRTALNILGQASPNWRPPVLTVSALKNRGIDTLWTEVQRHDEIMKRTGEHAAKRRNQRVDWFNSLIETKVLDRFFSTGAVKNALPRLQTAVQEGKITPTAAAEEILNQWKAD</sequence>
<dbReference type="InterPro" id="IPR003593">
    <property type="entry name" value="AAA+_ATPase"/>
</dbReference>
<dbReference type="SUPFAM" id="SSF52540">
    <property type="entry name" value="P-loop containing nucleoside triphosphate hydrolases"/>
    <property type="match status" value="1"/>
</dbReference>
<evidence type="ECO:0000256" key="1">
    <source>
        <dbReference type="ARBA" id="ARBA00009625"/>
    </source>
</evidence>
<dbReference type="PANTHER" id="PTHR23408:SF3">
    <property type="entry name" value="METHYLMALONIC ACIDURIA TYPE A PROTEIN, MITOCHONDRIAL"/>
    <property type="match status" value="1"/>
</dbReference>
<accession>A0A3B0U8R8</accession>
<feature type="domain" description="AAA+ ATPase" evidence="2">
    <location>
        <begin position="57"/>
        <end position="229"/>
    </location>
</feature>
<dbReference type="GO" id="GO:0005525">
    <property type="term" value="F:GTP binding"/>
    <property type="evidence" value="ECO:0007669"/>
    <property type="project" value="InterPro"/>
</dbReference>
<dbReference type="CDD" id="cd03114">
    <property type="entry name" value="MMAA-like"/>
    <property type="match status" value="1"/>
</dbReference>
<gene>
    <name evidence="3" type="ORF">MNBD_ALPHA09-2323</name>
</gene>
<organism evidence="3">
    <name type="scientific">hydrothermal vent metagenome</name>
    <dbReference type="NCBI Taxonomy" id="652676"/>
    <lineage>
        <taxon>unclassified sequences</taxon>
        <taxon>metagenomes</taxon>
        <taxon>ecological metagenomes</taxon>
    </lineage>
</organism>
<protein>
    <submittedName>
        <fullName evidence="3">YgfD: protein that forms a complex with the methylmalonyl-CoA mutase in a pathway for conversion of succinyl-CoA to propionyl-CoA</fullName>
    </submittedName>
</protein>
<dbReference type="SMART" id="SM00382">
    <property type="entry name" value="AAA"/>
    <property type="match status" value="1"/>
</dbReference>
<proteinExistence type="inferred from homology"/>
<dbReference type="Gene3D" id="1.20.5.170">
    <property type="match status" value="1"/>
</dbReference>
<dbReference type="NCBIfam" id="TIGR00750">
    <property type="entry name" value="lao"/>
    <property type="match status" value="1"/>
</dbReference>
<dbReference type="NCBIfam" id="NF006958">
    <property type="entry name" value="PRK09435.1"/>
    <property type="match status" value="1"/>
</dbReference>
<dbReference type="Gene3D" id="1.10.287.130">
    <property type="match status" value="1"/>
</dbReference>
<dbReference type="GO" id="GO:0003924">
    <property type="term" value="F:GTPase activity"/>
    <property type="evidence" value="ECO:0007669"/>
    <property type="project" value="InterPro"/>
</dbReference>
<dbReference type="InterPro" id="IPR027417">
    <property type="entry name" value="P-loop_NTPase"/>
</dbReference>
<dbReference type="Gene3D" id="3.40.50.300">
    <property type="entry name" value="P-loop containing nucleotide triphosphate hydrolases"/>
    <property type="match status" value="1"/>
</dbReference>
<dbReference type="GO" id="GO:0005737">
    <property type="term" value="C:cytoplasm"/>
    <property type="evidence" value="ECO:0007669"/>
    <property type="project" value="TreeGrafter"/>
</dbReference>
<dbReference type="InterPro" id="IPR005129">
    <property type="entry name" value="GTPase_ArgK"/>
</dbReference>
<dbReference type="EMBL" id="UOEM01000090">
    <property type="protein sequence ID" value="VAW15826.1"/>
    <property type="molecule type" value="Genomic_DNA"/>
</dbReference>
<comment type="similarity">
    <text evidence="1">Belongs to the SIMIBI class G3E GTPase family. ArgK/MeaB subfamily.</text>
</comment>
<dbReference type="AlphaFoldDB" id="A0A3B0U8R8"/>
<reference evidence="3" key="1">
    <citation type="submission" date="2018-06" db="EMBL/GenBank/DDBJ databases">
        <authorList>
            <person name="Zhirakovskaya E."/>
        </authorList>
    </citation>
    <scope>NUCLEOTIDE SEQUENCE</scope>
</reference>